<dbReference type="InterPro" id="IPR050565">
    <property type="entry name" value="LYPA1-2/EST-like"/>
</dbReference>
<dbReference type="GO" id="GO:0052689">
    <property type="term" value="F:carboxylic ester hydrolase activity"/>
    <property type="evidence" value="ECO:0007669"/>
    <property type="project" value="TreeGrafter"/>
</dbReference>
<dbReference type="GO" id="GO:0005737">
    <property type="term" value="C:cytoplasm"/>
    <property type="evidence" value="ECO:0007669"/>
    <property type="project" value="TreeGrafter"/>
</dbReference>
<dbReference type="Gene3D" id="3.40.50.1820">
    <property type="entry name" value="alpha/beta hydrolase"/>
    <property type="match status" value="1"/>
</dbReference>
<name>A0A0S4J016_BODSA</name>
<evidence type="ECO:0000313" key="5">
    <source>
        <dbReference type="EMBL" id="CUG32621.1"/>
    </source>
</evidence>
<dbReference type="AlphaFoldDB" id="A0A0S4J016"/>
<proteinExistence type="inferred from homology"/>
<dbReference type="OrthoDB" id="2418081at2759"/>
<dbReference type="InterPro" id="IPR003140">
    <property type="entry name" value="PLipase/COase/thioEstase"/>
</dbReference>
<dbReference type="VEuPathDB" id="TriTrypDB:BSAL_77690"/>
<comment type="similarity">
    <text evidence="1">Belongs to the AB hydrolase superfamily. AB hydrolase 2 family.</text>
</comment>
<gene>
    <name evidence="5" type="ORF">BSAL_77690</name>
</gene>
<evidence type="ECO:0000259" key="4">
    <source>
        <dbReference type="Pfam" id="PF02230"/>
    </source>
</evidence>
<reference evidence="6" key="1">
    <citation type="submission" date="2015-09" db="EMBL/GenBank/DDBJ databases">
        <authorList>
            <consortium name="Pathogen Informatics"/>
        </authorList>
    </citation>
    <scope>NUCLEOTIDE SEQUENCE [LARGE SCALE GENOMIC DNA]</scope>
    <source>
        <strain evidence="6">Lake Konstanz</strain>
    </source>
</reference>
<accession>A0A0S4J016</accession>
<evidence type="ECO:0000256" key="1">
    <source>
        <dbReference type="ARBA" id="ARBA00006499"/>
    </source>
</evidence>
<dbReference type="Proteomes" id="UP000051952">
    <property type="component" value="Unassembled WGS sequence"/>
</dbReference>
<dbReference type="PANTHER" id="PTHR10655:SF17">
    <property type="entry name" value="LYSOPHOSPHOLIPASE-LIKE PROTEIN 1"/>
    <property type="match status" value="1"/>
</dbReference>
<organism evidence="5 6">
    <name type="scientific">Bodo saltans</name>
    <name type="common">Flagellated protozoan</name>
    <dbReference type="NCBI Taxonomy" id="75058"/>
    <lineage>
        <taxon>Eukaryota</taxon>
        <taxon>Discoba</taxon>
        <taxon>Euglenozoa</taxon>
        <taxon>Kinetoplastea</taxon>
        <taxon>Metakinetoplastina</taxon>
        <taxon>Eubodonida</taxon>
        <taxon>Bodonidae</taxon>
        <taxon>Bodo</taxon>
    </lineage>
</organism>
<feature type="region of interest" description="Disordered" evidence="3">
    <location>
        <begin position="42"/>
        <end position="79"/>
    </location>
</feature>
<dbReference type="EMBL" id="CYKH01000751">
    <property type="protein sequence ID" value="CUG32621.1"/>
    <property type="molecule type" value="Genomic_DNA"/>
</dbReference>
<evidence type="ECO:0000256" key="2">
    <source>
        <dbReference type="ARBA" id="ARBA00022801"/>
    </source>
</evidence>
<dbReference type="InterPro" id="IPR029058">
    <property type="entry name" value="AB_hydrolase_fold"/>
</dbReference>
<feature type="compositionally biased region" description="Low complexity" evidence="3">
    <location>
        <begin position="42"/>
        <end position="60"/>
    </location>
</feature>
<keyword evidence="2" id="KW-0378">Hydrolase</keyword>
<evidence type="ECO:0000256" key="3">
    <source>
        <dbReference type="SAM" id="MobiDB-lite"/>
    </source>
</evidence>
<feature type="domain" description="Phospholipase/carboxylesterase/thioesterase" evidence="4">
    <location>
        <begin position="153"/>
        <end position="358"/>
    </location>
</feature>
<keyword evidence="6" id="KW-1185">Reference proteome</keyword>
<evidence type="ECO:0000313" key="6">
    <source>
        <dbReference type="Proteomes" id="UP000051952"/>
    </source>
</evidence>
<protein>
    <submittedName>
        <fullName evidence="5">Lysophospholipase, putative</fullName>
    </submittedName>
</protein>
<dbReference type="OMA" id="WIIPNAM"/>
<dbReference type="Pfam" id="PF02230">
    <property type="entry name" value="Abhydrolase_2"/>
    <property type="match status" value="1"/>
</dbReference>
<dbReference type="SUPFAM" id="SSF53474">
    <property type="entry name" value="alpha/beta-Hydrolases"/>
    <property type="match status" value="1"/>
</dbReference>
<sequence>MPWTISVTVRNVFCVVSIALMMRYTFVRGAAGHPSLSIKQSASHQHDCSSSSSSDVQDQQEGCKNTHRGNKHTSEGDKADVITTMAAIPPISEMSVTQIKQELSTKYDITDVTDCFEKPDLVKRLEDSRSANAEVVKGPFEYGELLRIGNRVNPSGIVTLSHGLGDSARGWEDVAQDLASQHRHLLFLLPTAPKMPVTINMGSVMNAWYDIKTLSAAAGGDSDPNLLITANYVTTLARNVANRYRIPSNRIIFGGFSQGAALSIVSALTSSFRPAGLMVLSGYLASGDLVIPKIVNRDVPIIMFHGTMDNVLPLKIAEMSKAKLEEVGVTNIDFQTFPMAHSAHPRELKLVSEFIAKYLP</sequence>
<dbReference type="GO" id="GO:0008474">
    <property type="term" value="F:palmitoyl-(protein) hydrolase activity"/>
    <property type="evidence" value="ECO:0007669"/>
    <property type="project" value="TreeGrafter"/>
</dbReference>
<dbReference type="PANTHER" id="PTHR10655">
    <property type="entry name" value="LYSOPHOSPHOLIPASE-RELATED"/>
    <property type="match status" value="1"/>
</dbReference>